<evidence type="ECO:0000313" key="4">
    <source>
        <dbReference type="EMBL" id="TKI61265.1"/>
    </source>
</evidence>
<evidence type="ECO:0000256" key="1">
    <source>
        <dbReference type="ARBA" id="ARBA00023015"/>
    </source>
</evidence>
<evidence type="ECO:0000313" key="5">
    <source>
        <dbReference type="Proteomes" id="UP000307808"/>
    </source>
</evidence>
<evidence type="ECO:0000256" key="2">
    <source>
        <dbReference type="ARBA" id="ARBA00023163"/>
    </source>
</evidence>
<evidence type="ECO:0000256" key="3">
    <source>
        <dbReference type="SAM" id="MobiDB-lite"/>
    </source>
</evidence>
<dbReference type="RefSeq" id="WP_137066104.1">
    <property type="nucleotide sequence ID" value="NZ_CP040748.1"/>
</dbReference>
<dbReference type="Proteomes" id="UP000307808">
    <property type="component" value="Unassembled WGS sequence"/>
</dbReference>
<keyword evidence="2" id="KW-0804">Transcription</keyword>
<name>A0A4U2YL16_9ACTN</name>
<feature type="region of interest" description="Disordered" evidence="3">
    <location>
        <begin position="128"/>
        <end position="184"/>
    </location>
</feature>
<accession>A0A4U2YL16</accession>
<keyword evidence="5" id="KW-1185">Reference proteome</keyword>
<protein>
    <recommendedName>
        <fullName evidence="6">Zinc-finger domain-containing protein</fullName>
    </recommendedName>
</protein>
<dbReference type="OrthoDB" id="3743969at2"/>
<proteinExistence type="predicted"/>
<dbReference type="EMBL" id="SZPY01000003">
    <property type="protein sequence ID" value="TKI61265.1"/>
    <property type="molecule type" value="Genomic_DNA"/>
</dbReference>
<evidence type="ECO:0008006" key="6">
    <source>
        <dbReference type="Google" id="ProtNLM"/>
    </source>
</evidence>
<dbReference type="InterPro" id="IPR041916">
    <property type="entry name" value="Anti_sigma_zinc_sf"/>
</dbReference>
<sequence length="184" mass="18922">MIGGHLGTKVSALLDGHLSPAEEERAWEHVHSCHPCRDAVEREGWVKTRLSQLGPCPSASRDFSAALRESLVGPELTATAATYPDELPEMASAGAGALRARHLAALSGSAIGMAVLGVVALGAAPANAPSLDRRAPTTSIVPPSSSPTVRPVSTPAARPTATPTSPATSTSSVRHYVLHDTMAP</sequence>
<dbReference type="Gene3D" id="1.10.10.1320">
    <property type="entry name" value="Anti-sigma factor, zinc-finger domain"/>
    <property type="match status" value="1"/>
</dbReference>
<keyword evidence="1" id="KW-0805">Transcription regulation</keyword>
<feature type="compositionally biased region" description="Low complexity" evidence="3">
    <location>
        <begin position="136"/>
        <end position="174"/>
    </location>
</feature>
<organism evidence="4 5">
    <name type="scientific">Nocardioides jishulii</name>
    <dbReference type="NCBI Taxonomy" id="2575440"/>
    <lineage>
        <taxon>Bacteria</taxon>
        <taxon>Bacillati</taxon>
        <taxon>Actinomycetota</taxon>
        <taxon>Actinomycetes</taxon>
        <taxon>Propionibacteriales</taxon>
        <taxon>Nocardioidaceae</taxon>
        <taxon>Nocardioides</taxon>
    </lineage>
</organism>
<comment type="caution">
    <text evidence="4">The sequence shown here is derived from an EMBL/GenBank/DDBJ whole genome shotgun (WGS) entry which is preliminary data.</text>
</comment>
<dbReference type="AlphaFoldDB" id="A0A4U2YL16"/>
<gene>
    <name evidence="4" type="ORF">FC770_10540</name>
</gene>
<reference evidence="4 5" key="1">
    <citation type="submission" date="2019-04" db="EMBL/GenBank/DDBJ databases">
        <authorList>
            <person name="Dong K."/>
        </authorList>
    </citation>
    <scope>NUCLEOTIDE SEQUENCE [LARGE SCALE GENOMIC DNA]</scope>
    <source>
        <strain evidence="5">dk3543</strain>
    </source>
</reference>